<sequence length="395" mass="45431">MPFLHRVSERVWDYISPRKTQQRRDKPFRVPQLPVRSKMAERASPETTPNSKVEHWAPNTPASPTDLDDTLLPPSPPASLHRYEDDFDGDTLVHDSVEDGYYKDAESDAYDANDATMVVDDGQYMEMRKAVDRTNEQLRQEIQCRELRQAGWSEDSIFMFQKLNMRGFEPLLPDPWQKDFVTLPLNLFTPNDSKTFIKADGQSDFRAQYALNQLFTVGGFARDAVLTKARKRTAERHIVQSVKKYSQWAMRDGGMRHTYKGIKLFDTVACPRNIPSYVCEQQMIRKLNKMYQKWDDEMLGHDKSGLVAAPEEIPTLYGVIASHTVMAFVSYVLPTEPNPNGSLRTIAIFDFGEDGHDVWNSLAIAIFVIHCRNRMQELKEFLPEPVVVHSRDPDL</sequence>
<dbReference type="InParanoid" id="A0A177CLU2"/>
<organism evidence="2 3">
    <name type="scientific">Paraphaeosphaeria sporulosa</name>
    <dbReference type="NCBI Taxonomy" id="1460663"/>
    <lineage>
        <taxon>Eukaryota</taxon>
        <taxon>Fungi</taxon>
        <taxon>Dikarya</taxon>
        <taxon>Ascomycota</taxon>
        <taxon>Pezizomycotina</taxon>
        <taxon>Dothideomycetes</taxon>
        <taxon>Pleosporomycetidae</taxon>
        <taxon>Pleosporales</taxon>
        <taxon>Massarineae</taxon>
        <taxon>Didymosphaeriaceae</taxon>
        <taxon>Paraphaeosphaeria</taxon>
    </lineage>
</organism>
<dbReference type="GeneID" id="28768211"/>
<gene>
    <name evidence="2" type="ORF">CC84DRAFT_1257368</name>
</gene>
<dbReference type="Proteomes" id="UP000077069">
    <property type="component" value="Unassembled WGS sequence"/>
</dbReference>
<evidence type="ECO:0000313" key="2">
    <source>
        <dbReference type="EMBL" id="OAG08524.1"/>
    </source>
</evidence>
<protein>
    <submittedName>
        <fullName evidence="2">Uncharacterized protein</fullName>
    </submittedName>
</protein>
<dbReference type="OrthoDB" id="5286775at2759"/>
<feature type="region of interest" description="Disordered" evidence="1">
    <location>
        <begin position="18"/>
        <end position="70"/>
    </location>
</feature>
<dbReference type="EMBL" id="KV441550">
    <property type="protein sequence ID" value="OAG08524.1"/>
    <property type="molecule type" value="Genomic_DNA"/>
</dbReference>
<dbReference type="AlphaFoldDB" id="A0A177CLU2"/>
<name>A0A177CLU2_9PLEO</name>
<accession>A0A177CLU2</accession>
<evidence type="ECO:0000256" key="1">
    <source>
        <dbReference type="SAM" id="MobiDB-lite"/>
    </source>
</evidence>
<evidence type="ECO:0000313" key="3">
    <source>
        <dbReference type="Proteomes" id="UP000077069"/>
    </source>
</evidence>
<keyword evidence="3" id="KW-1185">Reference proteome</keyword>
<reference evidence="2 3" key="1">
    <citation type="submission" date="2016-05" db="EMBL/GenBank/DDBJ databases">
        <title>Comparative analysis of secretome profiles of manganese(II)-oxidizing ascomycete fungi.</title>
        <authorList>
            <consortium name="DOE Joint Genome Institute"/>
            <person name="Zeiner C.A."/>
            <person name="Purvine S.O."/>
            <person name="Zink E.M."/>
            <person name="Wu S."/>
            <person name="Pasa-Tolic L."/>
            <person name="Chaput D.L."/>
            <person name="Haridas S."/>
            <person name="Grigoriev I.V."/>
            <person name="Santelli C.M."/>
            <person name="Hansel C.M."/>
        </authorList>
    </citation>
    <scope>NUCLEOTIDE SEQUENCE [LARGE SCALE GENOMIC DNA]</scope>
    <source>
        <strain evidence="2 3">AP3s5-JAC2a</strain>
    </source>
</reference>
<dbReference type="RefSeq" id="XP_018038889.1">
    <property type="nucleotide sequence ID" value="XM_018184725.1"/>
</dbReference>
<proteinExistence type="predicted"/>